<feature type="region of interest" description="Disordered" evidence="1">
    <location>
        <begin position="285"/>
        <end position="433"/>
    </location>
</feature>
<feature type="compositionally biased region" description="Polar residues" evidence="1">
    <location>
        <begin position="390"/>
        <end position="402"/>
    </location>
</feature>
<dbReference type="EMBL" id="KZ678373">
    <property type="protein sequence ID" value="PSS03825.1"/>
    <property type="molecule type" value="Genomic_DNA"/>
</dbReference>
<proteinExistence type="predicted"/>
<feature type="region of interest" description="Disordered" evidence="1">
    <location>
        <begin position="691"/>
        <end position="740"/>
    </location>
</feature>
<feature type="compositionally biased region" description="Basic and acidic residues" evidence="1">
    <location>
        <begin position="714"/>
        <end position="733"/>
    </location>
</feature>
<reference evidence="3 4" key="1">
    <citation type="journal article" date="2018" name="Mycol. Prog.">
        <title>Coniella lustricola, a new species from submerged detritus.</title>
        <authorList>
            <person name="Raudabaugh D.B."/>
            <person name="Iturriaga T."/>
            <person name="Carver A."/>
            <person name="Mondo S."/>
            <person name="Pangilinan J."/>
            <person name="Lipzen A."/>
            <person name="He G."/>
            <person name="Amirebrahimi M."/>
            <person name="Grigoriev I.V."/>
            <person name="Miller A.N."/>
        </authorList>
    </citation>
    <scope>NUCLEOTIDE SEQUENCE [LARGE SCALE GENOMIC DNA]</scope>
    <source>
        <strain evidence="3 4">B22-T-1</strain>
    </source>
</reference>
<feature type="compositionally biased region" description="Polar residues" evidence="1">
    <location>
        <begin position="757"/>
        <end position="782"/>
    </location>
</feature>
<feature type="transmembrane region" description="Helical" evidence="2">
    <location>
        <begin position="1111"/>
        <end position="1131"/>
    </location>
</feature>
<feature type="compositionally biased region" description="Acidic residues" evidence="1">
    <location>
        <begin position="367"/>
        <end position="380"/>
    </location>
</feature>
<dbReference type="STRING" id="2025994.A0A2T3AN03"/>
<feature type="compositionally biased region" description="Basic and acidic residues" evidence="1">
    <location>
        <begin position="557"/>
        <end position="575"/>
    </location>
</feature>
<dbReference type="AlphaFoldDB" id="A0A2T3AN03"/>
<protein>
    <recommendedName>
        <fullName evidence="5">Serine-rich protein</fullName>
    </recommendedName>
</protein>
<organism evidence="3 4">
    <name type="scientific">Coniella lustricola</name>
    <dbReference type="NCBI Taxonomy" id="2025994"/>
    <lineage>
        <taxon>Eukaryota</taxon>
        <taxon>Fungi</taxon>
        <taxon>Dikarya</taxon>
        <taxon>Ascomycota</taxon>
        <taxon>Pezizomycotina</taxon>
        <taxon>Sordariomycetes</taxon>
        <taxon>Sordariomycetidae</taxon>
        <taxon>Diaporthales</taxon>
        <taxon>Schizoparmaceae</taxon>
        <taxon>Coniella</taxon>
    </lineage>
</organism>
<feature type="compositionally biased region" description="Polar residues" evidence="1">
    <location>
        <begin position="72"/>
        <end position="95"/>
    </location>
</feature>
<name>A0A2T3AN03_9PEZI</name>
<feature type="compositionally biased region" description="Polar residues" evidence="1">
    <location>
        <begin position="25"/>
        <end position="35"/>
    </location>
</feature>
<dbReference type="InParanoid" id="A0A2T3AN03"/>
<feature type="compositionally biased region" description="Low complexity" evidence="1">
    <location>
        <begin position="576"/>
        <end position="592"/>
    </location>
</feature>
<feature type="compositionally biased region" description="Low complexity" evidence="1">
    <location>
        <begin position="113"/>
        <end position="138"/>
    </location>
</feature>
<feature type="compositionally biased region" description="Polar residues" evidence="1">
    <location>
        <begin position="178"/>
        <end position="193"/>
    </location>
</feature>
<feature type="compositionally biased region" description="Basic and acidic residues" evidence="1">
    <location>
        <begin position="850"/>
        <end position="860"/>
    </location>
</feature>
<feature type="compositionally biased region" description="Polar residues" evidence="1">
    <location>
        <begin position="805"/>
        <end position="817"/>
    </location>
</feature>
<feature type="region of interest" description="Disordered" evidence="1">
    <location>
        <begin position="757"/>
        <end position="894"/>
    </location>
</feature>
<evidence type="ECO:0000313" key="4">
    <source>
        <dbReference type="Proteomes" id="UP000241462"/>
    </source>
</evidence>
<feature type="region of interest" description="Disordered" evidence="1">
    <location>
        <begin position="23"/>
        <end position="265"/>
    </location>
</feature>
<feature type="compositionally biased region" description="Polar residues" evidence="1">
    <location>
        <begin position="879"/>
        <end position="894"/>
    </location>
</feature>
<feature type="compositionally biased region" description="Polar residues" evidence="1">
    <location>
        <begin position="521"/>
        <end position="532"/>
    </location>
</feature>
<keyword evidence="2" id="KW-0472">Membrane</keyword>
<evidence type="ECO:0000256" key="2">
    <source>
        <dbReference type="SAM" id="Phobius"/>
    </source>
</evidence>
<feature type="compositionally biased region" description="Polar residues" evidence="1">
    <location>
        <begin position="253"/>
        <end position="264"/>
    </location>
</feature>
<gene>
    <name evidence="3" type="ORF">BD289DRAFT_478310</name>
</gene>
<evidence type="ECO:0000256" key="1">
    <source>
        <dbReference type="SAM" id="MobiDB-lite"/>
    </source>
</evidence>
<dbReference type="Proteomes" id="UP000241462">
    <property type="component" value="Unassembled WGS sequence"/>
</dbReference>
<feature type="compositionally biased region" description="Basic and acidic residues" evidence="1">
    <location>
        <begin position="961"/>
        <end position="975"/>
    </location>
</feature>
<feature type="compositionally biased region" description="Basic and acidic residues" evidence="1">
    <location>
        <begin position="321"/>
        <end position="336"/>
    </location>
</feature>
<keyword evidence="2" id="KW-0812">Transmembrane</keyword>
<accession>A0A2T3AN03</accession>
<evidence type="ECO:0008006" key="5">
    <source>
        <dbReference type="Google" id="ProtNLM"/>
    </source>
</evidence>
<keyword evidence="4" id="KW-1185">Reference proteome</keyword>
<feature type="region of interest" description="Disordered" evidence="1">
    <location>
        <begin position="521"/>
        <end position="677"/>
    </location>
</feature>
<feature type="transmembrane region" description="Helical" evidence="2">
    <location>
        <begin position="1039"/>
        <end position="1061"/>
    </location>
</feature>
<dbReference type="OrthoDB" id="4153178at2759"/>
<evidence type="ECO:0000313" key="3">
    <source>
        <dbReference type="EMBL" id="PSS03825.1"/>
    </source>
</evidence>
<feature type="compositionally biased region" description="Polar residues" evidence="1">
    <location>
        <begin position="201"/>
        <end position="236"/>
    </location>
</feature>
<sequence length="1139" mass="123647">MSAPSDHLDPSLLRPIASAVRIVPNESSTDGNAQDNLYADKASGRGSGRQYSGTGSSVAMWRDGIVSEKGPHTSQGSTAAESIASLGSNPVSSLATGAHLAATLSPQTRGRQSRQSFSSNFSDIEPPSFSSRGPSPSGTQQRPSSRRSKFVAVLNEDKTFSLVRQAPQDSDLQPPPSISQFPPRSSSGLSDYSNLGLKSPQLHSFPTTPRVSQASTYEAVSSYASSHYDRPSSSLAETIPDRSLTPATPVPSSPGSSYQETITVTPIVDRSDSSWIGRMVGGLRRVPNLPDGDVKGKQPAHPQASDTPQPAPSADVSENDTPSRHDHQPVHLEPDGSRTPSTSSDNTNYKVYRNISEATLDPKLQVSEEDQADAGSDESLADPHLRAQASFATARTGSTDFDSANYKVYGHSDDEGSDEAQAESPTVGPSARALRNPYPHQLQTQDSIASFQSAASSASENTNYRVYGPSSPILEPVPQSPVQEEGAHLLRPAQSFLSAVSSLPESVNYVVYGNDNSAVSSVESLNQPSQSGAFAPLSPTSLPLGPSLYTQPEEDEPQQKVEGEEEEEQKRRGVDEAAAAEKAGSSGTAATATNYEAFGDPTSELSRETSPDTSDSGGTVVRGPREEYSQESLVVSPLRPRRPSIEGFGYFTARSRSKSREELTTKKSLKSTKSAVSPVINEEVAEDFLAVRPDSDTHNGEDEATLSSVAGPSERQKQLDQQRERERQLKETADWQAAMSIPTTEVPIALQTTPHQWSSQLSTVMSETEPESSSDTRGSLGSISLPGSYGSRGSHERRGSRGWSTHSRQMLSISSSLAAEMEAVSRSRSNSQPGSIERPSPTLRPGFHGTIRDQDEHGDGLGDLQQISPRPSRSRLSEMYSTSNSSERNLHSSASMRSFSNTIPLWAKVYYGSGERRFLRSQSISSMSEFSSRPGSGLQYSMSPVSDQFPHGIYSSRRRGREGPDSRHRSMRESMEIQSEPADNDQADLGFRRSIRRMTSSLWSPHLRRDVRARYNIWDTPSVAWSAESGMFGRRNLQVVLFITGFIFPFSWMIAAVLPLPQPSPLAMVQRDSSYSDLTARTRSHEFDRHIESVDELRYENARWWRMLNRCMSVVGLLIIGVVIGLAVAAVKEGWGTST</sequence>
<feature type="region of interest" description="Disordered" evidence="1">
    <location>
        <begin position="949"/>
        <end position="983"/>
    </location>
</feature>
<feature type="compositionally biased region" description="Polar residues" evidence="1">
    <location>
        <begin position="338"/>
        <end position="349"/>
    </location>
</feature>
<feature type="compositionally biased region" description="Low complexity" evidence="1">
    <location>
        <begin position="536"/>
        <end position="548"/>
    </location>
</feature>
<keyword evidence="2" id="KW-1133">Transmembrane helix</keyword>